<dbReference type="PROSITE" id="PS00719">
    <property type="entry name" value="GLYCOSYL_HYDROL_F2_1"/>
    <property type="match status" value="1"/>
</dbReference>
<evidence type="ECO:0000259" key="7">
    <source>
        <dbReference type="SMART" id="SM01038"/>
    </source>
</evidence>
<keyword evidence="2 5" id="KW-0378">Hydrolase</keyword>
<dbReference type="FunFam" id="3.20.20.80:FF:000018">
    <property type="entry name" value="Beta-galactosidase"/>
    <property type="match status" value="1"/>
</dbReference>
<dbReference type="PANTHER" id="PTHR46323:SF1">
    <property type="entry name" value="LACTASE"/>
    <property type="match status" value="1"/>
</dbReference>
<dbReference type="Proteomes" id="UP000736672">
    <property type="component" value="Unassembled WGS sequence"/>
</dbReference>
<evidence type="ECO:0000256" key="3">
    <source>
        <dbReference type="ARBA" id="ARBA00023295"/>
    </source>
</evidence>
<dbReference type="Pfam" id="PF16353">
    <property type="entry name" value="LacZ_4"/>
    <property type="match status" value="1"/>
</dbReference>
<dbReference type="InterPro" id="IPR032312">
    <property type="entry name" value="LacZ_4"/>
</dbReference>
<dbReference type="SUPFAM" id="SSF49303">
    <property type="entry name" value="beta-Galactosidase/glucuronidase domain"/>
    <property type="match status" value="2"/>
</dbReference>
<feature type="compositionally biased region" description="Polar residues" evidence="6">
    <location>
        <begin position="747"/>
        <end position="756"/>
    </location>
</feature>
<dbReference type="InterPro" id="IPR008979">
    <property type="entry name" value="Galactose-bd-like_sf"/>
</dbReference>
<keyword evidence="9" id="KW-1185">Reference proteome</keyword>
<dbReference type="Gene3D" id="3.20.20.80">
    <property type="entry name" value="Glycosidases"/>
    <property type="match status" value="1"/>
</dbReference>
<evidence type="ECO:0000256" key="1">
    <source>
        <dbReference type="ARBA" id="ARBA00007401"/>
    </source>
</evidence>
<dbReference type="InterPro" id="IPR006103">
    <property type="entry name" value="Glyco_hydro_2_cat"/>
</dbReference>
<protein>
    <recommendedName>
        <fullName evidence="4">Lactase</fullName>
    </recommendedName>
</protein>
<dbReference type="EMBL" id="JAGTJS010000005">
    <property type="protein sequence ID" value="KAH7268517.1"/>
    <property type="molecule type" value="Genomic_DNA"/>
</dbReference>
<evidence type="ECO:0000256" key="2">
    <source>
        <dbReference type="ARBA" id="ARBA00022801"/>
    </source>
</evidence>
<dbReference type="Pfam" id="PF02836">
    <property type="entry name" value="Glyco_hydro_2_C"/>
    <property type="match status" value="1"/>
</dbReference>
<feature type="compositionally biased region" description="Low complexity" evidence="6">
    <location>
        <begin position="757"/>
        <end position="766"/>
    </location>
</feature>
<feature type="domain" description="Beta galactosidase small chain/" evidence="7">
    <location>
        <begin position="770"/>
        <end position="1053"/>
    </location>
</feature>
<dbReference type="InterPro" id="IPR004199">
    <property type="entry name" value="B-gal_small/dom_5"/>
</dbReference>
<evidence type="ECO:0000256" key="6">
    <source>
        <dbReference type="SAM" id="MobiDB-lite"/>
    </source>
</evidence>
<comment type="caution">
    <text evidence="8">The sequence shown here is derived from an EMBL/GenBank/DDBJ whole genome shotgun (WGS) entry which is preliminary data.</text>
</comment>
<dbReference type="InterPro" id="IPR017853">
    <property type="entry name" value="GH"/>
</dbReference>
<dbReference type="InterPro" id="IPR036156">
    <property type="entry name" value="Beta-gal/glucu_dom_sf"/>
</dbReference>
<dbReference type="AlphaFoldDB" id="A0A9P9KU02"/>
<dbReference type="InterPro" id="IPR013783">
    <property type="entry name" value="Ig-like_fold"/>
</dbReference>
<dbReference type="Pfam" id="PF00703">
    <property type="entry name" value="Glyco_hydro_2"/>
    <property type="match status" value="1"/>
</dbReference>
<dbReference type="InterPro" id="IPR006104">
    <property type="entry name" value="Glyco_hydro_2_N"/>
</dbReference>
<dbReference type="InterPro" id="IPR011013">
    <property type="entry name" value="Gal_mutarotase_sf_dom"/>
</dbReference>
<dbReference type="InterPro" id="IPR023230">
    <property type="entry name" value="Glyco_hydro_2_CS"/>
</dbReference>
<evidence type="ECO:0000313" key="8">
    <source>
        <dbReference type="EMBL" id="KAH7268517.1"/>
    </source>
</evidence>
<proteinExistence type="inferred from homology"/>
<dbReference type="InterPro" id="IPR023232">
    <property type="entry name" value="Glyco_hydro_2_AS"/>
</dbReference>
<dbReference type="PANTHER" id="PTHR46323">
    <property type="entry name" value="BETA-GALACTOSIDASE"/>
    <property type="match status" value="1"/>
</dbReference>
<dbReference type="GO" id="GO:0030246">
    <property type="term" value="F:carbohydrate binding"/>
    <property type="evidence" value="ECO:0007669"/>
    <property type="project" value="InterPro"/>
</dbReference>
<feature type="region of interest" description="Disordered" evidence="6">
    <location>
        <begin position="747"/>
        <end position="766"/>
    </location>
</feature>
<dbReference type="PROSITE" id="PS00608">
    <property type="entry name" value="GLYCOSYL_HYDROL_F2_2"/>
    <property type="match status" value="1"/>
</dbReference>
<dbReference type="GO" id="GO:0005990">
    <property type="term" value="P:lactose catabolic process"/>
    <property type="evidence" value="ECO:0007669"/>
    <property type="project" value="TreeGrafter"/>
</dbReference>
<dbReference type="PRINTS" id="PR00132">
    <property type="entry name" value="GLHYDRLASE2"/>
</dbReference>
<gene>
    <name evidence="8" type="ORF">B0J15DRAFT_545375</name>
</gene>
<organism evidence="8 9">
    <name type="scientific">Fusarium solani</name>
    <name type="common">Filamentous fungus</name>
    <dbReference type="NCBI Taxonomy" id="169388"/>
    <lineage>
        <taxon>Eukaryota</taxon>
        <taxon>Fungi</taxon>
        <taxon>Dikarya</taxon>
        <taxon>Ascomycota</taxon>
        <taxon>Pezizomycotina</taxon>
        <taxon>Sordariomycetes</taxon>
        <taxon>Hypocreomycetidae</taxon>
        <taxon>Hypocreales</taxon>
        <taxon>Nectriaceae</taxon>
        <taxon>Fusarium</taxon>
        <taxon>Fusarium solani species complex</taxon>
    </lineage>
</organism>
<dbReference type="InterPro" id="IPR006102">
    <property type="entry name" value="Ig-like_GH2"/>
</dbReference>
<dbReference type="SUPFAM" id="SSF74650">
    <property type="entry name" value="Galactose mutarotase-like"/>
    <property type="match status" value="1"/>
</dbReference>
<dbReference type="OrthoDB" id="408320at2759"/>
<dbReference type="InterPro" id="IPR014718">
    <property type="entry name" value="GH-type_carb-bd"/>
</dbReference>
<reference evidence="8" key="1">
    <citation type="journal article" date="2021" name="Nat. Commun.">
        <title>Genetic determinants of endophytism in the Arabidopsis root mycobiome.</title>
        <authorList>
            <person name="Mesny F."/>
            <person name="Miyauchi S."/>
            <person name="Thiergart T."/>
            <person name="Pickel B."/>
            <person name="Atanasova L."/>
            <person name="Karlsson M."/>
            <person name="Huettel B."/>
            <person name="Barry K.W."/>
            <person name="Haridas S."/>
            <person name="Chen C."/>
            <person name="Bauer D."/>
            <person name="Andreopoulos W."/>
            <person name="Pangilinan J."/>
            <person name="LaButti K."/>
            <person name="Riley R."/>
            <person name="Lipzen A."/>
            <person name="Clum A."/>
            <person name="Drula E."/>
            <person name="Henrissat B."/>
            <person name="Kohler A."/>
            <person name="Grigoriev I.V."/>
            <person name="Martin F.M."/>
            <person name="Hacquard S."/>
        </authorList>
    </citation>
    <scope>NUCLEOTIDE SEQUENCE</scope>
    <source>
        <strain evidence="8">FSSC 5 MPI-SDFR-AT-0091</strain>
    </source>
</reference>
<sequence>MTTTRGISLEQHPGRNDWENEAVFRRNCLPPRCYFIPATALVLNGKWDFHYAPTPWDAPDNLQGEPLGVPEASWSSIEVPGHWQLQGFGHPHYTNVQLPIPVCPPYVPTENPTGTYRRRFRVPADWDKSSLLCVRFDGVDSAYHLRVNGVLVGYAQGSRNASEFDVTEYIDWEGENEVSVTVYQWSDATYIEDQDQWWLSGIFRDVHLIAFPSDSYIRDWFIRTDLDNAYDNGTLKAEIELSKPASGFVRLSVKGLSHDKGTIITETESILDPESTKLSIDLHVSSPKKWTAETPNLYHVEITLARGETFYTVHQNIGFRKVELLNGLICINGKPIRFRGVNRHDHHPHHGRAVPLEFIRRDLILMKQHNINAIRCSHYPPDPRFFQLADELGFWVIDEADLECHGFLRSVSRALNLSKSMTYGEKRDLVFGRSAEYISNNPSWKAAYLDRAESMFHRDKNHTSVVIWSLGNESFYGQNHDSMYAFLRERDPTRLLHYEGDVDAKHADMYSRMYLTMNDLESHAETLDVGEDGTFQKPIILCEYGHAMGNGPGGLEDYEERFRKYPRLQGGFIWEWANHGLWKQEGDKGFYAFGGDFGEFPHDGTFTMSGLCNSAHEPTPGLLEYKSAIQPVRTEFVDGELHVHNMHDFVGLEHLAATFRVEELGNEQVCFYLSSIRVAGKLDLPFIATGSTAKISLPEEITGIKSEYEVLLTVQFYLSFDTSWAQSGHEVAWAQFTLSEATRTPSPWQDASFSNPGSGLSTTSVGTTLKVNGPNWEFEFDKIRGYLKAWKCSGVSLLEQDPLTKVAMIPSIWRPPTNNDVPSAVPEWERYGVEVMTSQKRSFMSQSDKSGVVVEAETYLSPAVLDWGLICRTVYKISPSGSLEIRVSLVPRGYSPPNVPRIGLDLRMNRALDGVRWLGLGPGEAYPDKRSSQKRGIWSATSVSDLQVPYDLPQENGNRMETRWLTLSNAYGAGIRATSIQGANCDAFNWTATRHSAKATQAAKHPCDLVEEDATILRLDAEVAGVGTGACGPGVAERHLVDLREMEFGFKLEALPHGSL</sequence>
<keyword evidence="3 5" id="KW-0326">Glycosidase</keyword>
<accession>A0A9P9KU02</accession>
<dbReference type="Pfam" id="PF02837">
    <property type="entry name" value="Glyco_hydro_2_N"/>
    <property type="match status" value="1"/>
</dbReference>
<dbReference type="Gene3D" id="2.70.98.10">
    <property type="match status" value="1"/>
</dbReference>
<dbReference type="InterPro" id="IPR050347">
    <property type="entry name" value="Bact_Beta-galactosidase"/>
</dbReference>
<dbReference type="GO" id="GO:0004565">
    <property type="term" value="F:beta-galactosidase activity"/>
    <property type="evidence" value="ECO:0007669"/>
    <property type="project" value="InterPro"/>
</dbReference>
<evidence type="ECO:0000256" key="4">
    <source>
        <dbReference type="ARBA" id="ARBA00032230"/>
    </source>
</evidence>
<dbReference type="Gene3D" id="2.60.120.260">
    <property type="entry name" value="Galactose-binding domain-like"/>
    <property type="match status" value="1"/>
</dbReference>
<dbReference type="Gene3D" id="2.60.40.10">
    <property type="entry name" value="Immunoglobulins"/>
    <property type="match status" value="2"/>
</dbReference>
<name>A0A9P9KU02_FUSSL</name>
<dbReference type="Pfam" id="PF02929">
    <property type="entry name" value="Bgal_small_N"/>
    <property type="match status" value="1"/>
</dbReference>
<dbReference type="SMART" id="SM01038">
    <property type="entry name" value="Bgal_small_N"/>
    <property type="match status" value="1"/>
</dbReference>
<evidence type="ECO:0000256" key="5">
    <source>
        <dbReference type="RuleBase" id="RU361154"/>
    </source>
</evidence>
<dbReference type="SUPFAM" id="SSF49785">
    <property type="entry name" value="Galactose-binding domain-like"/>
    <property type="match status" value="1"/>
</dbReference>
<dbReference type="SUPFAM" id="SSF51445">
    <property type="entry name" value="(Trans)glycosidases"/>
    <property type="match status" value="1"/>
</dbReference>
<evidence type="ECO:0000313" key="9">
    <source>
        <dbReference type="Proteomes" id="UP000736672"/>
    </source>
</evidence>
<dbReference type="InterPro" id="IPR006101">
    <property type="entry name" value="Glyco_hydro_2"/>
</dbReference>
<comment type="similarity">
    <text evidence="1 5">Belongs to the glycosyl hydrolase 2 family.</text>
</comment>
<dbReference type="GO" id="GO:0009341">
    <property type="term" value="C:beta-galactosidase complex"/>
    <property type="evidence" value="ECO:0007669"/>
    <property type="project" value="InterPro"/>
</dbReference>